<proteinExistence type="predicted"/>
<accession>A0A0A0IMT4</accession>
<evidence type="ECO:0000313" key="1">
    <source>
        <dbReference type="EMBL" id="KGN00841.1"/>
    </source>
</evidence>
<sequence length="61" mass="7052">MGLRKDDPVYYKLKLRELIEQAKNEGLRIQSKYIESGARINFIAKNGDVAGVDLGEKWVWK</sequence>
<reference evidence="1 2" key="1">
    <citation type="submission" date="2014-01" db="EMBL/GenBank/DDBJ databases">
        <title>Plasmidome dynamics in the species complex Clostridium novyi sensu lato converts strains of independent lineages into distinctly different pathogens.</title>
        <authorList>
            <person name="Skarin H."/>
            <person name="Segerman B."/>
        </authorList>
    </citation>
    <scope>NUCLEOTIDE SEQUENCE [LARGE SCALE GENOMIC DNA]</scope>
    <source>
        <strain evidence="1 2">DC5</strain>
    </source>
</reference>
<organism evidence="1 2">
    <name type="scientific">Clostridium botulinum C/D str. DC5</name>
    <dbReference type="NCBI Taxonomy" id="1443128"/>
    <lineage>
        <taxon>Bacteria</taxon>
        <taxon>Bacillati</taxon>
        <taxon>Bacillota</taxon>
        <taxon>Clostridia</taxon>
        <taxon>Eubacteriales</taxon>
        <taxon>Clostridiaceae</taxon>
        <taxon>Clostridium</taxon>
    </lineage>
</organism>
<evidence type="ECO:0000313" key="2">
    <source>
        <dbReference type="Proteomes" id="UP000030014"/>
    </source>
</evidence>
<dbReference type="Proteomes" id="UP000030014">
    <property type="component" value="Unassembled WGS sequence"/>
</dbReference>
<dbReference type="AlphaFoldDB" id="A0A0A0IMT4"/>
<dbReference type="EMBL" id="JDRY01000015">
    <property type="protein sequence ID" value="KGN00841.1"/>
    <property type="molecule type" value="Genomic_DNA"/>
</dbReference>
<name>A0A0A0IMT4_CLOBO</name>
<comment type="caution">
    <text evidence="1">The sequence shown here is derived from an EMBL/GenBank/DDBJ whole genome shotgun (WGS) entry which is preliminary data.</text>
</comment>
<protein>
    <submittedName>
        <fullName evidence="1">Uncharacterized protein</fullName>
    </submittedName>
</protein>
<gene>
    <name evidence="1" type="ORF">Z955_02470</name>
</gene>
<dbReference type="RefSeq" id="WP_039259093.1">
    <property type="nucleotide sequence ID" value="NZ_JDRY01000015.1"/>
</dbReference>